<keyword evidence="4" id="KW-1185">Reference proteome</keyword>
<dbReference type="Pfam" id="PF01230">
    <property type="entry name" value="HIT"/>
    <property type="match status" value="1"/>
</dbReference>
<evidence type="ECO:0000313" key="4">
    <source>
        <dbReference type="Proteomes" id="UP001628668"/>
    </source>
</evidence>
<dbReference type="InterPro" id="IPR011146">
    <property type="entry name" value="HIT-like"/>
</dbReference>
<dbReference type="Proteomes" id="UP001628668">
    <property type="component" value="Unassembled WGS sequence"/>
</dbReference>
<feature type="short sequence motif" description="Histidine triad motif" evidence="1">
    <location>
        <begin position="97"/>
        <end position="101"/>
    </location>
</feature>
<dbReference type="EMBL" id="JBJOSA010000020">
    <property type="protein sequence ID" value="MFL8938639.1"/>
    <property type="molecule type" value="Genomic_DNA"/>
</dbReference>
<dbReference type="PANTHER" id="PTHR23089">
    <property type="entry name" value="HISTIDINE TRIAD HIT PROTEIN"/>
    <property type="match status" value="1"/>
</dbReference>
<gene>
    <name evidence="3" type="ORF">ACKA06_17765</name>
</gene>
<dbReference type="SUPFAM" id="SSF54197">
    <property type="entry name" value="HIT-like"/>
    <property type="match status" value="1"/>
</dbReference>
<proteinExistence type="predicted"/>
<evidence type="ECO:0000256" key="1">
    <source>
        <dbReference type="PROSITE-ProRule" id="PRU00464"/>
    </source>
</evidence>
<reference evidence="3 4" key="1">
    <citation type="submission" date="2024-12" db="EMBL/GenBank/DDBJ databases">
        <authorList>
            <person name="Li X."/>
            <person name="Zhang D."/>
        </authorList>
    </citation>
    <scope>NUCLEOTIDE SEQUENCE [LARGE SCALE GENOMIC DNA]</scope>
    <source>
        <strain evidence="3 4">JCM19602</strain>
    </source>
</reference>
<dbReference type="PROSITE" id="PS51084">
    <property type="entry name" value="HIT_2"/>
    <property type="match status" value="1"/>
</dbReference>
<dbReference type="Gene3D" id="3.30.428.10">
    <property type="entry name" value="HIT-like"/>
    <property type="match status" value="1"/>
</dbReference>
<sequence>MTNDFYCDEVLSGNTEVKKVLETDHVLAYHHTRPFYPVHIVAIPKSHISSLITLEDSDNELLLELMGVIRKVAAMITEEYGACRVITNLGNYQDSKHLHWHIVSGKPAG</sequence>
<name>A0ABW8VTF0_9BACI</name>
<protein>
    <submittedName>
        <fullName evidence="3">HIT domain-containing protein</fullName>
    </submittedName>
</protein>
<organism evidence="3 4">
    <name type="scientific">Rossellomorea oryzaecorticis</name>
    <dbReference type="NCBI Taxonomy" id="1396505"/>
    <lineage>
        <taxon>Bacteria</taxon>
        <taxon>Bacillati</taxon>
        <taxon>Bacillota</taxon>
        <taxon>Bacilli</taxon>
        <taxon>Bacillales</taxon>
        <taxon>Bacillaceae</taxon>
        <taxon>Rossellomorea</taxon>
    </lineage>
</organism>
<dbReference type="RefSeq" id="WP_064563166.1">
    <property type="nucleotide sequence ID" value="NZ_JBJOSA010000020.1"/>
</dbReference>
<comment type="caution">
    <text evidence="3">The sequence shown here is derived from an EMBL/GenBank/DDBJ whole genome shotgun (WGS) entry which is preliminary data.</text>
</comment>
<feature type="domain" description="HIT" evidence="2">
    <location>
        <begin position="6"/>
        <end position="109"/>
    </location>
</feature>
<evidence type="ECO:0000259" key="2">
    <source>
        <dbReference type="PROSITE" id="PS51084"/>
    </source>
</evidence>
<dbReference type="InterPro" id="IPR001310">
    <property type="entry name" value="Histidine_triad_HIT"/>
</dbReference>
<accession>A0ABW8VTF0</accession>
<evidence type="ECO:0000313" key="3">
    <source>
        <dbReference type="EMBL" id="MFL8938639.1"/>
    </source>
</evidence>
<dbReference type="InterPro" id="IPR036265">
    <property type="entry name" value="HIT-like_sf"/>
</dbReference>